<dbReference type="OMA" id="CKYEPLP"/>
<dbReference type="Proteomes" id="UP000288216">
    <property type="component" value="Unassembled WGS sequence"/>
</dbReference>
<dbReference type="PANTHER" id="PTHR19328:SF54">
    <property type="entry name" value="HHIP-LIKE PROTEIN 2"/>
    <property type="match status" value="1"/>
</dbReference>
<evidence type="ECO:0000259" key="1">
    <source>
        <dbReference type="Pfam" id="PF07995"/>
    </source>
</evidence>
<gene>
    <name evidence="2" type="ORF">scyTo_0016656</name>
</gene>
<dbReference type="Gene3D" id="2.120.10.30">
    <property type="entry name" value="TolB, C-terminal domain"/>
    <property type="match status" value="1"/>
</dbReference>
<comment type="caution">
    <text evidence="2">The sequence shown here is derived from an EMBL/GenBank/DDBJ whole genome shotgun (WGS) entry which is preliminary data.</text>
</comment>
<evidence type="ECO:0000313" key="2">
    <source>
        <dbReference type="EMBL" id="GCB77259.1"/>
    </source>
</evidence>
<reference evidence="2 3" key="1">
    <citation type="journal article" date="2018" name="Nat. Ecol. Evol.">
        <title>Shark genomes provide insights into elasmobranch evolution and the origin of vertebrates.</title>
        <authorList>
            <person name="Hara Y"/>
            <person name="Yamaguchi K"/>
            <person name="Onimaru K"/>
            <person name="Kadota M"/>
            <person name="Koyanagi M"/>
            <person name="Keeley SD"/>
            <person name="Tatsumi K"/>
            <person name="Tanaka K"/>
            <person name="Motone F"/>
            <person name="Kageyama Y"/>
            <person name="Nozu R"/>
            <person name="Adachi N"/>
            <person name="Nishimura O"/>
            <person name="Nakagawa R"/>
            <person name="Tanegashima C"/>
            <person name="Kiyatake I"/>
            <person name="Matsumoto R"/>
            <person name="Murakumo K"/>
            <person name="Nishida K"/>
            <person name="Terakita A"/>
            <person name="Kuratani S"/>
            <person name="Sato K"/>
            <person name="Hyodo S Kuraku.S."/>
        </authorList>
    </citation>
    <scope>NUCLEOTIDE SEQUENCE [LARGE SCALE GENOMIC DNA]</scope>
</reference>
<dbReference type="SUPFAM" id="SSF50952">
    <property type="entry name" value="Soluble quinoprotein glucose dehydrogenase"/>
    <property type="match status" value="1"/>
</dbReference>
<dbReference type="PANTHER" id="PTHR19328">
    <property type="entry name" value="HEDGEHOG-INTERACTING PROTEIN"/>
    <property type="match status" value="1"/>
</dbReference>
<sequence length="526" mass="59365">ECSPYAAHLYDAEDPLTPLRKIPGLCFNYCSEFHLNCRSSIHLLTKDRQMQESWERGRDYFCNLLQLPDPDYCFPNVLKNTDLNQNLGSVVEDQQGCLRLCLQEIANGLKNPVLMIHANDDTHRLFVAEQLGFVWVYLPDGSRLSEPFLDLTRQVLTTPWVGDERGLLGLTFHPKFKTNGKFYVCYSILTKGKVEKVRVSELKILSHDMNQADLYSERCILEIEEPAANHNGGQILFGLDGFLYVFTGDGGKAGDPFGKFGNAQNKSVLLGKVLRIDVDGSSYDRPYQIPLDNPFVHDQIARPEVYAYGVRNMWRCSVDRGDPITKEGKGRLFCGDVGQNKYEEVDIIVKGGNYGWRAKEGFECYDTKLCQNSSLDDILPIYAYDHSVGKSVTGGYVYRGCESPNLNGLYIFGDFMSGRLMALQEDLKAGMWKKQDICMGDYQTCLFPGLINHHHKFIISFAEDEAGELYFLATSFPSAYASQGIIYKLIDPSRTAVPGKCKYKSVPVKVKSKRNPFVPQESMSCL</sequence>
<dbReference type="InterPro" id="IPR011041">
    <property type="entry name" value="Quinoprot_gluc/sorb_DH_b-prop"/>
</dbReference>
<dbReference type="STRING" id="75743.A0A401PVV9"/>
<dbReference type="EMBL" id="BFAA01010229">
    <property type="protein sequence ID" value="GCB77259.1"/>
    <property type="molecule type" value="Genomic_DNA"/>
</dbReference>
<protein>
    <recommendedName>
        <fullName evidence="1">Glucose/Sorbosone dehydrogenase domain-containing protein</fullName>
    </recommendedName>
</protein>
<dbReference type="InterPro" id="IPR012938">
    <property type="entry name" value="Glc/Sorbosone_DH"/>
</dbReference>
<organism evidence="2 3">
    <name type="scientific">Scyliorhinus torazame</name>
    <name type="common">Cloudy catshark</name>
    <name type="synonym">Catulus torazame</name>
    <dbReference type="NCBI Taxonomy" id="75743"/>
    <lineage>
        <taxon>Eukaryota</taxon>
        <taxon>Metazoa</taxon>
        <taxon>Chordata</taxon>
        <taxon>Craniata</taxon>
        <taxon>Vertebrata</taxon>
        <taxon>Chondrichthyes</taxon>
        <taxon>Elasmobranchii</taxon>
        <taxon>Galeomorphii</taxon>
        <taxon>Galeoidea</taxon>
        <taxon>Carcharhiniformes</taxon>
        <taxon>Scyliorhinidae</taxon>
        <taxon>Scyliorhinus</taxon>
    </lineage>
</organism>
<feature type="non-terminal residue" evidence="2">
    <location>
        <position position="1"/>
    </location>
</feature>
<evidence type="ECO:0000313" key="3">
    <source>
        <dbReference type="Proteomes" id="UP000288216"/>
    </source>
</evidence>
<dbReference type="AlphaFoldDB" id="A0A401PVV9"/>
<name>A0A401PVV9_SCYTO</name>
<proteinExistence type="predicted"/>
<feature type="domain" description="Glucose/Sorbosone dehydrogenase" evidence="1">
    <location>
        <begin position="110"/>
        <end position="428"/>
    </location>
</feature>
<keyword evidence="3" id="KW-1185">Reference proteome</keyword>
<dbReference type="Pfam" id="PF07995">
    <property type="entry name" value="GSDH"/>
    <property type="match status" value="1"/>
</dbReference>
<dbReference type="OrthoDB" id="10266706at2759"/>
<accession>A0A401PVV9</accession>
<dbReference type="InterPro" id="IPR011042">
    <property type="entry name" value="6-blade_b-propeller_TolB-like"/>
</dbReference>